<proteinExistence type="predicted"/>
<dbReference type="InterPro" id="IPR002645">
    <property type="entry name" value="STAS_dom"/>
</dbReference>
<dbReference type="PROSITE" id="PS50801">
    <property type="entry name" value="STAS"/>
    <property type="match status" value="1"/>
</dbReference>
<dbReference type="SUPFAM" id="SSF52091">
    <property type="entry name" value="SpoIIaa-like"/>
    <property type="match status" value="1"/>
</dbReference>
<evidence type="ECO:0000313" key="2">
    <source>
        <dbReference type="EMBL" id="QDT64151.1"/>
    </source>
</evidence>
<dbReference type="InterPro" id="IPR036513">
    <property type="entry name" value="STAS_dom_sf"/>
</dbReference>
<accession>A0A517T702</accession>
<protein>
    <recommendedName>
        <fullName evidence="1">STAS domain-containing protein</fullName>
    </recommendedName>
</protein>
<dbReference type="Gene3D" id="3.30.750.24">
    <property type="entry name" value="STAS domain"/>
    <property type="match status" value="1"/>
</dbReference>
<gene>
    <name evidence="2" type="ORF">V22_13820</name>
</gene>
<organism evidence="2 3">
    <name type="scientific">Calycomorphotria hydatis</name>
    <dbReference type="NCBI Taxonomy" id="2528027"/>
    <lineage>
        <taxon>Bacteria</taxon>
        <taxon>Pseudomonadati</taxon>
        <taxon>Planctomycetota</taxon>
        <taxon>Planctomycetia</taxon>
        <taxon>Planctomycetales</taxon>
        <taxon>Planctomycetaceae</taxon>
        <taxon>Calycomorphotria</taxon>
    </lineage>
</organism>
<dbReference type="RefSeq" id="WP_145261076.1">
    <property type="nucleotide sequence ID" value="NZ_CP036316.1"/>
</dbReference>
<dbReference type="EMBL" id="CP036316">
    <property type="protein sequence ID" value="QDT64151.1"/>
    <property type="molecule type" value="Genomic_DNA"/>
</dbReference>
<dbReference type="CDD" id="cd07043">
    <property type="entry name" value="STAS_anti-anti-sigma_factors"/>
    <property type="match status" value="1"/>
</dbReference>
<dbReference type="Pfam" id="PF01740">
    <property type="entry name" value="STAS"/>
    <property type="match status" value="1"/>
</dbReference>
<dbReference type="OrthoDB" id="213402at2"/>
<evidence type="ECO:0000259" key="1">
    <source>
        <dbReference type="PROSITE" id="PS50801"/>
    </source>
</evidence>
<evidence type="ECO:0000313" key="3">
    <source>
        <dbReference type="Proteomes" id="UP000319976"/>
    </source>
</evidence>
<sequence>MSAEELRLEGWDAAADDDSVIMEVGPITLGLVEMDVQEDTVHVDLRAFEVPDEYNLAQYRDEIYELIEASAAKRVRFELDGVKMLPSGLLGMLLGVRKRGVEVELANPSEDIRSMIEITNIGDLLRVVK</sequence>
<dbReference type="AlphaFoldDB" id="A0A517T702"/>
<reference evidence="2 3" key="1">
    <citation type="submission" date="2019-02" db="EMBL/GenBank/DDBJ databases">
        <title>Deep-cultivation of Planctomycetes and their phenomic and genomic characterization uncovers novel biology.</title>
        <authorList>
            <person name="Wiegand S."/>
            <person name="Jogler M."/>
            <person name="Boedeker C."/>
            <person name="Pinto D."/>
            <person name="Vollmers J."/>
            <person name="Rivas-Marin E."/>
            <person name="Kohn T."/>
            <person name="Peeters S.H."/>
            <person name="Heuer A."/>
            <person name="Rast P."/>
            <person name="Oberbeckmann S."/>
            <person name="Bunk B."/>
            <person name="Jeske O."/>
            <person name="Meyerdierks A."/>
            <person name="Storesund J.E."/>
            <person name="Kallscheuer N."/>
            <person name="Luecker S."/>
            <person name="Lage O.M."/>
            <person name="Pohl T."/>
            <person name="Merkel B.J."/>
            <person name="Hornburger P."/>
            <person name="Mueller R.-W."/>
            <person name="Bruemmer F."/>
            <person name="Labrenz M."/>
            <person name="Spormann A.M."/>
            <person name="Op den Camp H."/>
            <person name="Overmann J."/>
            <person name="Amann R."/>
            <person name="Jetten M.S.M."/>
            <person name="Mascher T."/>
            <person name="Medema M.H."/>
            <person name="Devos D.P."/>
            <person name="Kaster A.-K."/>
            <person name="Ovreas L."/>
            <person name="Rohde M."/>
            <person name="Galperin M.Y."/>
            <person name="Jogler C."/>
        </authorList>
    </citation>
    <scope>NUCLEOTIDE SEQUENCE [LARGE SCALE GENOMIC DNA]</scope>
    <source>
        <strain evidence="2 3">V22</strain>
    </source>
</reference>
<dbReference type="KEGG" id="chya:V22_13820"/>
<name>A0A517T702_9PLAN</name>
<feature type="domain" description="STAS" evidence="1">
    <location>
        <begin position="55"/>
        <end position="129"/>
    </location>
</feature>
<dbReference type="Proteomes" id="UP000319976">
    <property type="component" value="Chromosome"/>
</dbReference>
<keyword evidence="3" id="KW-1185">Reference proteome</keyword>